<dbReference type="AlphaFoldDB" id="A0A5N5TM27"/>
<sequence>MEKTISIVQKALNWNEDESDPLPPRPPLTDSEFQKMLDTLGTLKDPKELRLRVYLGGIEASLRKVVWKHLLNVYPDNLTGRQRMDYMKEKTNEYYRLRKIWQDHLENSNN</sequence>
<proteinExistence type="predicted"/>
<name>A0A5N5TM27_9CRUS</name>
<keyword evidence="2" id="KW-1185">Reference proteome</keyword>
<dbReference type="Proteomes" id="UP000326759">
    <property type="component" value="Unassembled WGS sequence"/>
</dbReference>
<gene>
    <name evidence="1" type="ORF">Anas_03459</name>
</gene>
<dbReference type="OrthoDB" id="10264062at2759"/>
<comment type="caution">
    <text evidence="1">The sequence shown here is derived from an EMBL/GenBank/DDBJ whole genome shotgun (WGS) entry which is preliminary data.</text>
</comment>
<evidence type="ECO:0000313" key="2">
    <source>
        <dbReference type="Proteomes" id="UP000326759"/>
    </source>
</evidence>
<protein>
    <submittedName>
        <fullName evidence="1">TBC1 domain family member 25</fullName>
    </submittedName>
</protein>
<reference evidence="1 2" key="1">
    <citation type="journal article" date="2019" name="PLoS Biol.">
        <title>Sex chromosomes control vertical transmission of feminizing Wolbachia symbionts in an isopod.</title>
        <authorList>
            <person name="Becking T."/>
            <person name="Chebbi M.A."/>
            <person name="Giraud I."/>
            <person name="Moumen B."/>
            <person name="Laverre T."/>
            <person name="Caubet Y."/>
            <person name="Peccoud J."/>
            <person name="Gilbert C."/>
            <person name="Cordaux R."/>
        </authorList>
    </citation>
    <scope>NUCLEOTIDE SEQUENCE [LARGE SCALE GENOMIC DNA]</scope>
    <source>
        <strain evidence="1">ANa2</strain>
        <tissue evidence="1">Whole body excluding digestive tract and cuticle</tissue>
    </source>
</reference>
<dbReference type="InterPro" id="IPR035969">
    <property type="entry name" value="Rab-GAP_TBC_sf"/>
</dbReference>
<dbReference type="EMBL" id="SEYY01000445">
    <property type="protein sequence ID" value="KAB7507227.1"/>
    <property type="molecule type" value="Genomic_DNA"/>
</dbReference>
<organism evidence="1 2">
    <name type="scientific">Armadillidium nasatum</name>
    <dbReference type="NCBI Taxonomy" id="96803"/>
    <lineage>
        <taxon>Eukaryota</taxon>
        <taxon>Metazoa</taxon>
        <taxon>Ecdysozoa</taxon>
        <taxon>Arthropoda</taxon>
        <taxon>Crustacea</taxon>
        <taxon>Multicrustacea</taxon>
        <taxon>Malacostraca</taxon>
        <taxon>Eumalacostraca</taxon>
        <taxon>Peracarida</taxon>
        <taxon>Isopoda</taxon>
        <taxon>Oniscidea</taxon>
        <taxon>Crinocheta</taxon>
        <taxon>Armadillidiidae</taxon>
        <taxon>Armadillidium</taxon>
    </lineage>
</organism>
<accession>A0A5N5TM27</accession>
<dbReference type="SUPFAM" id="SSF47923">
    <property type="entry name" value="Ypt/Rab-GAP domain of gyp1p"/>
    <property type="match status" value="1"/>
</dbReference>
<feature type="non-terminal residue" evidence="1">
    <location>
        <position position="110"/>
    </location>
</feature>
<evidence type="ECO:0000313" key="1">
    <source>
        <dbReference type="EMBL" id="KAB7507227.1"/>
    </source>
</evidence>